<proteinExistence type="predicted"/>
<keyword evidence="1" id="KW-0472">Membrane</keyword>
<protein>
    <submittedName>
        <fullName evidence="2">Uncharacterized protein</fullName>
    </submittedName>
</protein>
<dbReference type="OrthoDB" id="9915488at2"/>
<feature type="transmembrane region" description="Helical" evidence="1">
    <location>
        <begin position="7"/>
        <end position="26"/>
    </location>
</feature>
<keyword evidence="3" id="KW-1185">Reference proteome</keyword>
<dbReference type="AlphaFoldDB" id="A0A1N7IXW3"/>
<dbReference type="Proteomes" id="UP000185639">
    <property type="component" value="Unassembled WGS sequence"/>
</dbReference>
<keyword evidence="1" id="KW-0812">Transmembrane</keyword>
<reference evidence="3" key="1">
    <citation type="submission" date="2017-01" db="EMBL/GenBank/DDBJ databases">
        <authorList>
            <person name="Varghese N."/>
            <person name="Submissions S."/>
        </authorList>
    </citation>
    <scope>NUCLEOTIDE SEQUENCE [LARGE SCALE GENOMIC DNA]</scope>
    <source>
        <strain evidence="3">DSM 24913</strain>
    </source>
</reference>
<evidence type="ECO:0000313" key="2">
    <source>
        <dbReference type="EMBL" id="SIS41925.1"/>
    </source>
</evidence>
<dbReference type="RefSeq" id="WP_139325705.1">
    <property type="nucleotide sequence ID" value="NZ_FTOH01000001.1"/>
</dbReference>
<sequence>MNISWKDFALWPATHIVNAILMLFGLDLHNLPSEWRVIIVGVIAFMFWAHIAKLIIGVIQRRIFGHYGNGG</sequence>
<feature type="transmembrane region" description="Helical" evidence="1">
    <location>
        <begin position="38"/>
        <end position="59"/>
    </location>
</feature>
<gene>
    <name evidence="2" type="ORF">SAMN05421686_101123</name>
</gene>
<dbReference type="STRING" id="484498.SAMN05421686_101123"/>
<dbReference type="EMBL" id="FTOH01000001">
    <property type="protein sequence ID" value="SIS41925.1"/>
    <property type="molecule type" value="Genomic_DNA"/>
</dbReference>
<organism evidence="2 3">
    <name type="scientific">Thalassolituus maritimus</name>
    <dbReference type="NCBI Taxonomy" id="484498"/>
    <lineage>
        <taxon>Bacteria</taxon>
        <taxon>Pseudomonadati</taxon>
        <taxon>Pseudomonadota</taxon>
        <taxon>Gammaproteobacteria</taxon>
        <taxon>Oceanospirillales</taxon>
        <taxon>Oceanospirillaceae</taxon>
        <taxon>Thalassolituus</taxon>
    </lineage>
</organism>
<keyword evidence="1" id="KW-1133">Transmembrane helix</keyword>
<evidence type="ECO:0000313" key="3">
    <source>
        <dbReference type="Proteomes" id="UP000185639"/>
    </source>
</evidence>
<evidence type="ECO:0000256" key="1">
    <source>
        <dbReference type="SAM" id="Phobius"/>
    </source>
</evidence>
<name>A0A1N7IXW3_9GAMM</name>
<accession>A0A1N7IXW3</accession>